<dbReference type="RefSeq" id="WP_171248215.1">
    <property type="nucleotide sequence ID" value="NZ_JABFAJ010000024.1"/>
</dbReference>
<reference evidence="2 3" key="1">
    <citation type="submission" date="2020-05" db="EMBL/GenBank/DDBJ databases">
        <title>Genome sequence of Isoptericola sp. JC619 isolated from Chilika lagoon, India.</title>
        <authorList>
            <person name="Kumar D."/>
            <person name="Appam K."/>
            <person name="Gandham S."/>
            <person name="Uppada J."/>
            <person name="Sasikala C."/>
            <person name="Venkata Ramana C."/>
        </authorList>
    </citation>
    <scope>NUCLEOTIDE SEQUENCE [LARGE SCALE GENOMIC DNA]</scope>
    <source>
        <strain evidence="2 3">JC619</strain>
    </source>
</reference>
<evidence type="ECO:0008006" key="4">
    <source>
        <dbReference type="Google" id="ProtNLM"/>
    </source>
</evidence>
<comment type="caution">
    <text evidence="2">The sequence shown here is derived from an EMBL/GenBank/DDBJ whole genome shotgun (WGS) entry which is preliminary data.</text>
</comment>
<proteinExistence type="predicted"/>
<dbReference type="AlphaFoldDB" id="A0A849JZI9"/>
<dbReference type="EMBL" id="JABFAJ010000024">
    <property type="protein sequence ID" value="NNU28706.1"/>
    <property type="molecule type" value="Genomic_DNA"/>
</dbReference>
<protein>
    <recommendedName>
        <fullName evidence="4">Transcriptional regulator with AbiEi antitoxin domain of type IV toxin-antitoxin system</fullName>
    </recommendedName>
</protein>
<organism evidence="2 3">
    <name type="scientific">Isoptericola sediminis</name>
    <dbReference type="NCBI Taxonomy" id="2733572"/>
    <lineage>
        <taxon>Bacteria</taxon>
        <taxon>Bacillati</taxon>
        <taxon>Actinomycetota</taxon>
        <taxon>Actinomycetes</taxon>
        <taxon>Micrococcales</taxon>
        <taxon>Promicromonosporaceae</taxon>
        <taxon>Isoptericola</taxon>
    </lineage>
</organism>
<evidence type="ECO:0000313" key="3">
    <source>
        <dbReference type="Proteomes" id="UP000557204"/>
    </source>
</evidence>
<evidence type="ECO:0000313" key="2">
    <source>
        <dbReference type="EMBL" id="NNU28706.1"/>
    </source>
</evidence>
<accession>A0A849JZI9</accession>
<sequence length="207" mass="21441">MPAVPTSAPRPLRELLHGPGPAPPVVRPGDVGGRAAWQTLVHEGVLRVLRADAACPAGRGVDAALRASVLAPEVPAGAVVTARTAVWVHTGRGRPETLDLTYPAGRHRPERPRGARLWQGHLLGPDTRRLGGVAVTTPQRTLVELVLHGARYPETPLLAAALLRAGADPGRARRAIEARSRVAARGPAHAALSAAAATLVGVEAAHG</sequence>
<gene>
    <name evidence="2" type="ORF">HLI28_14325</name>
</gene>
<keyword evidence="3" id="KW-1185">Reference proteome</keyword>
<name>A0A849JZI9_9MICO</name>
<feature type="region of interest" description="Disordered" evidence="1">
    <location>
        <begin position="1"/>
        <end position="24"/>
    </location>
</feature>
<evidence type="ECO:0000256" key="1">
    <source>
        <dbReference type="SAM" id="MobiDB-lite"/>
    </source>
</evidence>
<dbReference type="Proteomes" id="UP000557204">
    <property type="component" value="Unassembled WGS sequence"/>
</dbReference>